<sequence>MDKLNSFVVAAGHSVNPAAWWQVFEDVLARIGARFARAEPRRTMRELLLGLLAPIERKNGWWLAEQAGHPGPDRMQRLLRTAVWDTDAVASDLRTFVVEHLGHRDGILVADETGCLKKGVHSVGVQRQYSGTAGRVENSQIGVFLAYVSPLGRALLDRRLYLPRSWSDDERRCAVAGVPDEVLFATKPELALAMVDAAITAGVPARWFTADEAYGLDPALRAGLRERRMSYVLAVACNIQVNTTPVQRERVDRVAALLPEQAWQTRSAGPGSKGPRFYDWAWVHIHDQAEGRHSLLVRRGSDGQLAFYLCWTPEPVPLVRLVTVAGSRWSIEEAFQTAKGQVGLDQYQCRGWVAWHRFTLLAMIALAVLTVITITQRPAASSPDVIDLTLAETQRLINAAIPTAATLAAVLAWSRWRRRHQAGAKRSHYKRRSEPATSA</sequence>
<evidence type="ECO:0000256" key="1">
    <source>
        <dbReference type="SAM" id="Phobius"/>
    </source>
</evidence>
<dbReference type="SUPFAM" id="SSF53098">
    <property type="entry name" value="Ribonuclease H-like"/>
    <property type="match status" value="1"/>
</dbReference>
<name>A0A8J3NGY2_9ACTN</name>
<evidence type="ECO:0000313" key="3">
    <source>
        <dbReference type="EMBL" id="GIF80830.1"/>
    </source>
</evidence>
<keyword evidence="4" id="KW-1185">Reference proteome</keyword>
<dbReference type="PANTHER" id="PTHR33627:SF1">
    <property type="entry name" value="TRANSPOSASE"/>
    <property type="match status" value="1"/>
</dbReference>
<dbReference type="Proteomes" id="UP000601223">
    <property type="component" value="Unassembled WGS sequence"/>
</dbReference>
<dbReference type="InterPro" id="IPR039365">
    <property type="entry name" value="IS701-like"/>
</dbReference>
<dbReference type="InterPro" id="IPR012337">
    <property type="entry name" value="RNaseH-like_sf"/>
</dbReference>
<accession>A0A8J3NGY2</accession>
<keyword evidence="1" id="KW-0812">Transmembrane</keyword>
<dbReference type="PANTHER" id="PTHR33627">
    <property type="entry name" value="TRANSPOSASE"/>
    <property type="match status" value="1"/>
</dbReference>
<comment type="caution">
    <text evidence="3">The sequence shown here is derived from an EMBL/GenBank/DDBJ whole genome shotgun (WGS) entry which is preliminary data.</text>
</comment>
<dbReference type="InterPro" id="IPR038721">
    <property type="entry name" value="IS701-like_DDE_dom"/>
</dbReference>
<gene>
    <name evidence="3" type="ORF">Cba03nite_21790</name>
</gene>
<feature type="transmembrane region" description="Helical" evidence="1">
    <location>
        <begin position="358"/>
        <end position="376"/>
    </location>
</feature>
<keyword evidence="1" id="KW-1133">Transmembrane helix</keyword>
<proteinExistence type="predicted"/>
<dbReference type="Pfam" id="PF13546">
    <property type="entry name" value="DDE_5"/>
    <property type="match status" value="1"/>
</dbReference>
<evidence type="ECO:0000259" key="2">
    <source>
        <dbReference type="Pfam" id="PF13546"/>
    </source>
</evidence>
<dbReference type="NCBIfam" id="NF033540">
    <property type="entry name" value="transpos_IS701"/>
    <property type="match status" value="1"/>
</dbReference>
<protein>
    <submittedName>
        <fullName evidence="3">Transposase</fullName>
    </submittedName>
</protein>
<evidence type="ECO:0000313" key="4">
    <source>
        <dbReference type="Proteomes" id="UP000601223"/>
    </source>
</evidence>
<feature type="domain" description="Transposase IS701-like DDE" evidence="2">
    <location>
        <begin position="34"/>
        <end position="240"/>
    </location>
</feature>
<organism evidence="3 4">
    <name type="scientific">Catellatospora bangladeshensis</name>
    <dbReference type="NCBI Taxonomy" id="310355"/>
    <lineage>
        <taxon>Bacteria</taxon>
        <taxon>Bacillati</taxon>
        <taxon>Actinomycetota</taxon>
        <taxon>Actinomycetes</taxon>
        <taxon>Micromonosporales</taxon>
        <taxon>Micromonosporaceae</taxon>
        <taxon>Catellatospora</taxon>
    </lineage>
</organism>
<dbReference type="EMBL" id="BONF01000011">
    <property type="protein sequence ID" value="GIF80830.1"/>
    <property type="molecule type" value="Genomic_DNA"/>
</dbReference>
<dbReference type="AlphaFoldDB" id="A0A8J3NGY2"/>
<feature type="transmembrane region" description="Helical" evidence="1">
    <location>
        <begin position="396"/>
        <end position="416"/>
    </location>
</feature>
<reference evidence="3 4" key="1">
    <citation type="submission" date="2021-01" db="EMBL/GenBank/DDBJ databases">
        <title>Whole genome shotgun sequence of Catellatospora bangladeshensis NBRC 107357.</title>
        <authorList>
            <person name="Komaki H."/>
            <person name="Tamura T."/>
        </authorList>
    </citation>
    <scope>NUCLEOTIDE SEQUENCE [LARGE SCALE GENOMIC DNA]</scope>
    <source>
        <strain evidence="3 4">NBRC 107357</strain>
    </source>
</reference>
<keyword evidence="1" id="KW-0472">Membrane</keyword>